<dbReference type="CDD" id="cd04458">
    <property type="entry name" value="CSP_CDS"/>
    <property type="match status" value="1"/>
</dbReference>
<dbReference type="PRINTS" id="PR00050">
    <property type="entry name" value="COLDSHOCK"/>
</dbReference>
<dbReference type="EMBL" id="ACBZ01000190">
    <property type="protein sequence ID" value="EEG47509.1"/>
    <property type="molecule type" value="Genomic_DNA"/>
</dbReference>
<dbReference type="GO" id="GO:0031054">
    <property type="term" value="P:pre-miRNA processing"/>
    <property type="evidence" value="ECO:0007669"/>
    <property type="project" value="TreeGrafter"/>
</dbReference>
<dbReference type="Proteomes" id="UP000003100">
    <property type="component" value="Unassembled WGS sequence"/>
</dbReference>
<organism evidence="4 5">
    <name type="scientific">Blautia hydrogenotrophica (strain DSM 10507 / JCM 14656 / S5a33)</name>
    <name type="common">Ruminococcus hydrogenotrophicus</name>
    <dbReference type="NCBI Taxonomy" id="476272"/>
    <lineage>
        <taxon>Bacteria</taxon>
        <taxon>Bacillati</taxon>
        <taxon>Bacillota</taxon>
        <taxon>Clostridia</taxon>
        <taxon>Lachnospirales</taxon>
        <taxon>Lachnospiraceae</taxon>
        <taxon>Blautia</taxon>
    </lineage>
</organism>
<accession>C0CRT9</accession>
<proteinExistence type="predicted"/>
<evidence type="ECO:0000313" key="5">
    <source>
        <dbReference type="Proteomes" id="UP000003100"/>
    </source>
</evidence>
<dbReference type="GO" id="GO:0003729">
    <property type="term" value="F:mRNA binding"/>
    <property type="evidence" value="ECO:0007669"/>
    <property type="project" value="TreeGrafter"/>
</dbReference>
<evidence type="ECO:0000313" key="4">
    <source>
        <dbReference type="EMBL" id="EEG47509.1"/>
    </source>
</evidence>
<dbReference type="PROSITE" id="PS51857">
    <property type="entry name" value="CSD_2"/>
    <property type="match status" value="1"/>
</dbReference>
<dbReference type="Pfam" id="PF00313">
    <property type="entry name" value="CSD"/>
    <property type="match status" value="1"/>
</dbReference>
<sequence>MGGSRKEDRATVEHGTVKWFDPVKGYGFIAGDNGKETFVHQSDILMRGFRHLETGERVSYRVKATEKGDKAIDVISE</sequence>
<dbReference type="PATRIC" id="fig|476272.21.peg.283"/>
<dbReference type="SUPFAM" id="SSF50249">
    <property type="entry name" value="Nucleic acid-binding proteins"/>
    <property type="match status" value="1"/>
</dbReference>
<dbReference type="PANTHER" id="PTHR46109">
    <property type="entry name" value="PROTEIN LIN-28"/>
    <property type="match status" value="1"/>
</dbReference>
<dbReference type="Gene3D" id="2.40.50.140">
    <property type="entry name" value="Nucleic acid-binding proteins"/>
    <property type="match status" value="1"/>
</dbReference>
<reference evidence="4 5" key="2">
    <citation type="submission" date="2009-02" db="EMBL/GenBank/DDBJ databases">
        <title>Draft genome sequence of Blautia hydrogenotrophica DSM 10507 (Ruminococcus hydrogenotrophicus DSM 10507).</title>
        <authorList>
            <person name="Sudarsanam P."/>
            <person name="Ley R."/>
            <person name="Guruge J."/>
            <person name="Turnbaugh P.J."/>
            <person name="Mahowald M."/>
            <person name="Liep D."/>
            <person name="Gordon J."/>
        </authorList>
    </citation>
    <scope>NUCLEOTIDE SEQUENCE [LARGE SCALE GENOMIC DNA]</scope>
    <source>
        <strain evidence="5">DSM 10507 / JCM 14656 / S5a33</strain>
    </source>
</reference>
<dbReference type="PIRSF" id="PIRSF002599">
    <property type="entry name" value="Cold_shock_A"/>
    <property type="match status" value="1"/>
</dbReference>
<comment type="subcellular location">
    <subcellularLocation>
        <location evidence="1">Cytoplasm</location>
    </subcellularLocation>
</comment>
<dbReference type="InterPro" id="IPR002059">
    <property type="entry name" value="CSP_DNA-bd"/>
</dbReference>
<keyword evidence="5" id="KW-1185">Reference proteome</keyword>
<dbReference type="InterPro" id="IPR012156">
    <property type="entry name" value="Cold_shock_CspA"/>
</dbReference>
<evidence type="ECO:0000256" key="1">
    <source>
        <dbReference type="ARBA" id="ARBA00004496"/>
    </source>
</evidence>
<reference evidence="4 5" key="1">
    <citation type="submission" date="2009-01" db="EMBL/GenBank/DDBJ databases">
        <authorList>
            <person name="Fulton L."/>
            <person name="Clifton S."/>
            <person name="Fulton B."/>
            <person name="Xu J."/>
            <person name="Minx P."/>
            <person name="Pepin K.H."/>
            <person name="Johnson M."/>
            <person name="Bhonagiri V."/>
            <person name="Nash W.E."/>
            <person name="Mardis E.R."/>
            <person name="Wilson R.K."/>
        </authorList>
    </citation>
    <scope>NUCLEOTIDE SEQUENCE [LARGE SCALE GENOMIC DNA]</scope>
    <source>
        <strain evidence="5">DSM 10507 / JCM 14656 / S5a33</strain>
    </source>
</reference>
<dbReference type="HOGENOM" id="CLU_117621_6_3_9"/>
<dbReference type="InterPro" id="IPR051373">
    <property type="entry name" value="Lin-28_RNA-binding"/>
</dbReference>
<evidence type="ECO:0000259" key="3">
    <source>
        <dbReference type="PROSITE" id="PS51857"/>
    </source>
</evidence>
<dbReference type="InterPro" id="IPR012340">
    <property type="entry name" value="NA-bd_OB-fold"/>
</dbReference>
<keyword evidence="2" id="KW-0963">Cytoplasm</keyword>
<dbReference type="eggNOG" id="COG1278">
    <property type="taxonomic scope" value="Bacteria"/>
</dbReference>
<dbReference type="AlphaFoldDB" id="C0CRT9"/>
<dbReference type="SMART" id="SM00357">
    <property type="entry name" value="CSP"/>
    <property type="match status" value="1"/>
</dbReference>
<name>C0CRT9_BLAHS</name>
<evidence type="ECO:0000256" key="2">
    <source>
        <dbReference type="ARBA" id="ARBA00022490"/>
    </source>
</evidence>
<feature type="domain" description="CSD" evidence="3">
    <location>
        <begin position="12"/>
        <end position="76"/>
    </location>
</feature>
<gene>
    <name evidence="4" type="ORF">RUMHYD_03605</name>
</gene>
<protein>
    <recommendedName>
        <fullName evidence="3">CSD domain-containing protein</fullName>
    </recommendedName>
</protein>
<dbReference type="GO" id="GO:0005737">
    <property type="term" value="C:cytoplasm"/>
    <property type="evidence" value="ECO:0007669"/>
    <property type="project" value="UniProtKB-SubCell"/>
</dbReference>
<dbReference type="PANTHER" id="PTHR46109:SF1">
    <property type="entry name" value="PROTEIN LIN-28 HOMOLOG"/>
    <property type="match status" value="1"/>
</dbReference>
<dbReference type="InterPro" id="IPR011129">
    <property type="entry name" value="CSD"/>
</dbReference>